<gene>
    <name evidence="2" type="ORF">I0C86_37840</name>
</gene>
<evidence type="ECO:0000256" key="1">
    <source>
        <dbReference type="SAM" id="MobiDB-lite"/>
    </source>
</evidence>
<evidence type="ECO:0000313" key="2">
    <source>
        <dbReference type="EMBL" id="MBF9134652.1"/>
    </source>
</evidence>
<sequence>MVIGTVLVLLLCGAPVVAGAVVLARNGTPEQGPDTGTAAASPEPGDAPTVTRDWLGDRVMGLLEKQATALLSGDENGYLALAEPGTPLSRQLRREFRTLRAMQVTKWQPELHGKLVRLDEPGTWRADLIVQHCFVTPACELNEITIATRWRDTPGQPQLTAIDPPSGADRPRPWETDELVASIGDRTLVATPRAFRDRLPELLREAEKAAKVADRYAVDDSPPERYLIFYAGPNEWKLWYGGDRPEWTAGYAVPVGAEQYDLVLNSKGLAPGQYGELMRHELTHASSLSGAGRIGGDAWWLVEGMAENAAASGQSVNRYQGLRAVERLVDAGWDGKLEDVAPDDDSADWQVAASYGVGYLAVRHLVDRFGDEDVLKFFELVVHDGSSEEDASQEAFGVAWTTLHDDCVKYVKKTAS</sequence>
<name>A0ABS0H991_9ACTN</name>
<proteinExistence type="predicted"/>
<reference evidence="2 3" key="1">
    <citation type="submission" date="2020-11" db="EMBL/GenBank/DDBJ databases">
        <title>A novel isolate from a Black sea contaminated sediment with potential to produce alkanes: Plantactinospora alkalitolerans sp. nov.</title>
        <authorList>
            <person name="Carro L."/>
            <person name="Veyisoglu A."/>
            <person name="Guven K."/>
            <person name="Schumann P."/>
            <person name="Klenk H.-P."/>
            <person name="Sahin N."/>
        </authorList>
    </citation>
    <scope>NUCLEOTIDE SEQUENCE [LARGE SCALE GENOMIC DNA]</scope>
    <source>
        <strain evidence="2 3">S1510</strain>
    </source>
</reference>
<feature type="region of interest" description="Disordered" evidence="1">
    <location>
        <begin position="27"/>
        <end position="48"/>
    </location>
</feature>
<evidence type="ECO:0008006" key="4">
    <source>
        <dbReference type="Google" id="ProtNLM"/>
    </source>
</evidence>
<dbReference type="EMBL" id="JADPUN010000371">
    <property type="protein sequence ID" value="MBF9134652.1"/>
    <property type="molecule type" value="Genomic_DNA"/>
</dbReference>
<comment type="caution">
    <text evidence="2">The sequence shown here is derived from an EMBL/GenBank/DDBJ whole genome shotgun (WGS) entry which is preliminary data.</text>
</comment>
<dbReference type="Proteomes" id="UP000638560">
    <property type="component" value="Unassembled WGS sequence"/>
</dbReference>
<protein>
    <recommendedName>
        <fullName evidence="4">Peptidase MA-like domain-containing protein</fullName>
    </recommendedName>
</protein>
<evidence type="ECO:0000313" key="3">
    <source>
        <dbReference type="Proteomes" id="UP000638560"/>
    </source>
</evidence>
<organism evidence="2 3">
    <name type="scientific">Plantactinospora alkalitolerans</name>
    <dbReference type="NCBI Taxonomy" id="2789879"/>
    <lineage>
        <taxon>Bacteria</taxon>
        <taxon>Bacillati</taxon>
        <taxon>Actinomycetota</taxon>
        <taxon>Actinomycetes</taxon>
        <taxon>Micromonosporales</taxon>
        <taxon>Micromonosporaceae</taxon>
        <taxon>Plantactinospora</taxon>
    </lineage>
</organism>
<keyword evidence="3" id="KW-1185">Reference proteome</keyword>
<accession>A0ABS0H991</accession>